<dbReference type="EMBL" id="FOMX01000046">
    <property type="protein sequence ID" value="SFF32285.1"/>
    <property type="molecule type" value="Genomic_DNA"/>
</dbReference>
<gene>
    <name evidence="2" type="ORF">SAMN02745121_08150</name>
</gene>
<evidence type="ECO:0000256" key="1">
    <source>
        <dbReference type="SAM" id="Phobius"/>
    </source>
</evidence>
<keyword evidence="3" id="KW-1185">Reference proteome</keyword>
<sequence>MTETTLADPFRPFVVDVDDGTRLVLSCGRSRADWTLRVCLYLLVLLIVGLEVLIVYAVCTRYDDITDLLNGVSFGVVLYILLRVVLFAFHIEGPRRIVAVRGELALDYRGAVRKHCEPVFGPVAIVARTTETVSEQGDVRWLALEVRTHARTLALGSLYLDPHAEPTREAAARAAAATLAARLGVPLELDVPATPRGEPGG</sequence>
<evidence type="ECO:0000313" key="3">
    <source>
        <dbReference type="Proteomes" id="UP000199400"/>
    </source>
</evidence>
<feature type="transmembrane region" description="Helical" evidence="1">
    <location>
        <begin position="38"/>
        <end position="58"/>
    </location>
</feature>
<proteinExistence type="predicted"/>
<name>A0A1I2HPK2_9BACT</name>
<protein>
    <submittedName>
        <fullName evidence="2">Uncharacterized protein</fullName>
    </submittedName>
</protein>
<dbReference type="AlphaFoldDB" id="A0A1I2HPK2"/>
<organism evidence="2 3">
    <name type="scientific">Nannocystis exedens</name>
    <dbReference type="NCBI Taxonomy" id="54"/>
    <lineage>
        <taxon>Bacteria</taxon>
        <taxon>Pseudomonadati</taxon>
        <taxon>Myxococcota</taxon>
        <taxon>Polyangia</taxon>
        <taxon>Nannocystales</taxon>
        <taxon>Nannocystaceae</taxon>
        <taxon>Nannocystis</taxon>
    </lineage>
</organism>
<dbReference type="RefSeq" id="WP_100793493.1">
    <property type="nucleotide sequence ID" value="NZ_FOMX01000046.1"/>
</dbReference>
<accession>A0A1I2HPK2</accession>
<keyword evidence="1" id="KW-0812">Transmembrane</keyword>
<feature type="transmembrane region" description="Helical" evidence="1">
    <location>
        <begin position="70"/>
        <end position="91"/>
    </location>
</feature>
<evidence type="ECO:0000313" key="2">
    <source>
        <dbReference type="EMBL" id="SFF32285.1"/>
    </source>
</evidence>
<keyword evidence="1" id="KW-1133">Transmembrane helix</keyword>
<reference evidence="3" key="1">
    <citation type="submission" date="2016-10" db="EMBL/GenBank/DDBJ databases">
        <authorList>
            <person name="Varghese N."/>
            <person name="Submissions S."/>
        </authorList>
    </citation>
    <scope>NUCLEOTIDE SEQUENCE [LARGE SCALE GENOMIC DNA]</scope>
    <source>
        <strain evidence="3">ATCC 25963</strain>
    </source>
</reference>
<keyword evidence="1" id="KW-0472">Membrane</keyword>
<dbReference type="Proteomes" id="UP000199400">
    <property type="component" value="Unassembled WGS sequence"/>
</dbReference>